<dbReference type="Pfam" id="PF00258">
    <property type="entry name" value="Flavodoxin_1"/>
    <property type="match status" value="1"/>
</dbReference>
<keyword evidence="2" id="KW-0285">Flavoprotein</keyword>
<dbReference type="SUPFAM" id="SSF52218">
    <property type="entry name" value="Flavoproteins"/>
    <property type="match status" value="1"/>
</dbReference>
<comment type="cofactor">
    <cofactor evidence="1">
        <name>FMN</name>
        <dbReference type="ChEBI" id="CHEBI:58210"/>
    </cofactor>
</comment>
<evidence type="ECO:0000313" key="6">
    <source>
        <dbReference type="EMBL" id="GAA5193855.1"/>
    </source>
</evidence>
<keyword evidence="4" id="KW-0813">Transport</keyword>
<keyword evidence="7" id="KW-1185">Reference proteome</keyword>
<feature type="domain" description="Flavodoxin-like" evidence="5">
    <location>
        <begin position="3"/>
        <end position="141"/>
    </location>
</feature>
<evidence type="ECO:0000313" key="7">
    <source>
        <dbReference type="Proteomes" id="UP001501600"/>
    </source>
</evidence>
<evidence type="ECO:0000256" key="3">
    <source>
        <dbReference type="ARBA" id="ARBA00022643"/>
    </source>
</evidence>
<dbReference type="InterPro" id="IPR001094">
    <property type="entry name" value="Flavdoxin-like"/>
</dbReference>
<dbReference type="Proteomes" id="UP001501600">
    <property type="component" value="Unassembled WGS sequence"/>
</dbReference>
<reference evidence="7" key="1">
    <citation type="journal article" date="2019" name="Int. J. Syst. Evol. Microbiol.">
        <title>The Global Catalogue of Microorganisms (GCM) 10K type strain sequencing project: providing services to taxonomists for standard genome sequencing and annotation.</title>
        <authorList>
            <consortium name="The Broad Institute Genomics Platform"/>
            <consortium name="The Broad Institute Genome Sequencing Center for Infectious Disease"/>
            <person name="Wu L."/>
            <person name="Ma J."/>
        </authorList>
    </citation>
    <scope>NUCLEOTIDE SEQUENCE [LARGE SCALE GENOMIC DNA]</scope>
    <source>
        <strain evidence="7">JCM 18720</strain>
    </source>
</reference>
<accession>A0ABP9SDL5</accession>
<dbReference type="Gene3D" id="3.40.50.360">
    <property type="match status" value="1"/>
</dbReference>
<dbReference type="PRINTS" id="PR00369">
    <property type="entry name" value="FLAVODOXIN"/>
</dbReference>
<evidence type="ECO:0000256" key="2">
    <source>
        <dbReference type="ARBA" id="ARBA00022630"/>
    </source>
</evidence>
<dbReference type="NCBIfam" id="NF006531">
    <property type="entry name" value="PRK09004.1"/>
    <property type="match status" value="1"/>
</dbReference>
<dbReference type="InterPro" id="IPR008254">
    <property type="entry name" value="Flavodoxin/NO_synth"/>
</dbReference>
<gene>
    <name evidence="6" type="primary">mioC</name>
    <name evidence="6" type="ORF">GCM10025772_25620</name>
</gene>
<keyword evidence="3" id="KW-0288">FMN</keyword>
<dbReference type="InterPro" id="IPR029039">
    <property type="entry name" value="Flavoprotein-like_sf"/>
</dbReference>
<evidence type="ECO:0000259" key="5">
    <source>
        <dbReference type="PROSITE" id="PS50902"/>
    </source>
</evidence>
<dbReference type="PROSITE" id="PS50902">
    <property type="entry name" value="FLAVODOXIN_LIKE"/>
    <property type="match status" value="1"/>
</dbReference>
<protein>
    <submittedName>
        <fullName evidence="6">FMN-binding protein MioC</fullName>
    </submittedName>
</protein>
<dbReference type="PANTHER" id="PTHR19384">
    <property type="entry name" value="NITRIC OXIDE SYNTHASE-RELATED"/>
    <property type="match status" value="1"/>
</dbReference>
<comment type="caution">
    <text evidence="6">The sequence shown here is derived from an EMBL/GenBank/DDBJ whole genome shotgun (WGS) entry which is preliminary data.</text>
</comment>
<dbReference type="PANTHER" id="PTHR19384:SF128">
    <property type="entry name" value="NADPH OXIDOREDUCTASE A"/>
    <property type="match status" value="1"/>
</dbReference>
<name>A0ABP9SDL5_9GAMM</name>
<proteinExistence type="predicted"/>
<sequence>MKIALIIGTTLGGAEAVADELQPVLESAGHEIHYGLDFDPQALLEAPFWLLVTSTHGAGELPENLLPFAHWLETQPDLSQHRYALCGIGDSSYDTFCGALDLLDPALRSSGATPLVDKIRIDVQQIDLPEDQALSWLTGWLDRI</sequence>
<evidence type="ECO:0000256" key="1">
    <source>
        <dbReference type="ARBA" id="ARBA00001917"/>
    </source>
</evidence>
<organism evidence="6 7">
    <name type="scientific">Ferrimonas gelatinilytica</name>
    <dbReference type="NCBI Taxonomy" id="1255257"/>
    <lineage>
        <taxon>Bacteria</taxon>
        <taxon>Pseudomonadati</taxon>
        <taxon>Pseudomonadota</taxon>
        <taxon>Gammaproteobacteria</taxon>
        <taxon>Alteromonadales</taxon>
        <taxon>Ferrimonadaceae</taxon>
        <taxon>Ferrimonas</taxon>
    </lineage>
</organism>
<evidence type="ECO:0000256" key="4">
    <source>
        <dbReference type="ARBA" id="ARBA00022982"/>
    </source>
</evidence>
<dbReference type="EMBL" id="BAABLF010000027">
    <property type="protein sequence ID" value="GAA5193855.1"/>
    <property type="molecule type" value="Genomic_DNA"/>
</dbReference>
<dbReference type="RefSeq" id="WP_345317550.1">
    <property type="nucleotide sequence ID" value="NZ_BAABLF010000027.1"/>
</dbReference>
<keyword evidence="4" id="KW-0249">Electron transport</keyword>